<feature type="signal peptide" evidence="1">
    <location>
        <begin position="1"/>
        <end position="28"/>
    </location>
</feature>
<name>A0A1M7MSA7_RUMFL</name>
<dbReference type="InterPro" id="IPR013783">
    <property type="entry name" value="Ig-like_fold"/>
</dbReference>
<proteinExistence type="predicted"/>
<dbReference type="Proteomes" id="UP000184394">
    <property type="component" value="Unassembled WGS sequence"/>
</dbReference>
<protein>
    <submittedName>
        <fullName evidence="3">SprB repeat-containing protein</fullName>
    </submittedName>
</protein>
<evidence type="ECO:0000256" key="1">
    <source>
        <dbReference type="SAM" id="SignalP"/>
    </source>
</evidence>
<dbReference type="PROSITE" id="PS50835">
    <property type="entry name" value="IG_LIKE"/>
    <property type="match status" value="1"/>
</dbReference>
<sequence length="368" mass="41527">MRSILKKALCLLSSAVLLCSATAITASADDPPAISGVSDSINGQVLRQTRKVYYIEDKDYELEPGEKVELKVEKRREDSELASIRISYQWYRDGKEIPNATSSSHLASSKGNYYCKITRRSTKKVGSKLTHTSSSVDTNTVTVYRKLYIDYQNELSYIDNAGTATIYVVASGGKGPYTYEWTLDGKKKSDYTRYIIGVDEIGTWQCKVTDSRGKDVTSKPIKVSYPPLAVLSYTESALINSWTEADMRPDATATITVKTSGGTGHNTYFLEKKTEYGGWKEVAYSYEPKFDIRRDQIKDNPDTYSTVNYGIDGWYRTYFSTNTNYYRIIIRSYGDWGKIIDRTETGEIKVTCDNGAVSYQKLDGFEYP</sequence>
<dbReference type="EMBL" id="FRCT01000028">
    <property type="protein sequence ID" value="SHM93970.1"/>
    <property type="molecule type" value="Genomic_DNA"/>
</dbReference>
<evidence type="ECO:0000313" key="3">
    <source>
        <dbReference type="EMBL" id="SHM93970.1"/>
    </source>
</evidence>
<gene>
    <name evidence="3" type="ORF">SAMN04487860_1288</name>
</gene>
<evidence type="ECO:0000313" key="4">
    <source>
        <dbReference type="Proteomes" id="UP000184394"/>
    </source>
</evidence>
<keyword evidence="1" id="KW-0732">Signal</keyword>
<reference evidence="3 4" key="1">
    <citation type="submission" date="2016-11" db="EMBL/GenBank/DDBJ databases">
        <authorList>
            <person name="Jaros S."/>
            <person name="Januszkiewicz K."/>
            <person name="Wedrychowicz H."/>
        </authorList>
    </citation>
    <scope>NUCLEOTIDE SEQUENCE [LARGE SCALE GENOMIC DNA]</scope>
    <source>
        <strain evidence="3 4">Y1</strain>
    </source>
</reference>
<accession>A0A1M7MSA7</accession>
<dbReference type="OrthoDB" id="1822959at2"/>
<feature type="domain" description="Ig-like" evidence="2">
    <location>
        <begin position="32"/>
        <end position="126"/>
    </location>
</feature>
<dbReference type="RefSeq" id="WP_072952570.1">
    <property type="nucleotide sequence ID" value="NZ_FRCT01000028.1"/>
</dbReference>
<organism evidence="3 4">
    <name type="scientific">Ruminococcus flavefaciens</name>
    <dbReference type="NCBI Taxonomy" id="1265"/>
    <lineage>
        <taxon>Bacteria</taxon>
        <taxon>Bacillati</taxon>
        <taxon>Bacillota</taxon>
        <taxon>Clostridia</taxon>
        <taxon>Eubacteriales</taxon>
        <taxon>Oscillospiraceae</taxon>
        <taxon>Ruminococcus</taxon>
    </lineage>
</organism>
<dbReference type="Gene3D" id="2.60.40.10">
    <property type="entry name" value="Immunoglobulins"/>
    <property type="match status" value="1"/>
</dbReference>
<dbReference type="SUPFAM" id="SSF48726">
    <property type="entry name" value="Immunoglobulin"/>
    <property type="match status" value="1"/>
</dbReference>
<dbReference type="AlphaFoldDB" id="A0A1M7MSA7"/>
<dbReference type="InterPro" id="IPR036179">
    <property type="entry name" value="Ig-like_dom_sf"/>
</dbReference>
<evidence type="ECO:0000259" key="2">
    <source>
        <dbReference type="PROSITE" id="PS50835"/>
    </source>
</evidence>
<feature type="chain" id="PRO_5012929514" evidence="1">
    <location>
        <begin position="29"/>
        <end position="368"/>
    </location>
</feature>
<dbReference type="InterPro" id="IPR007110">
    <property type="entry name" value="Ig-like_dom"/>
</dbReference>